<gene>
    <name evidence="2" type="ORF">PPACK8108_LOCUS1573</name>
</gene>
<evidence type="ECO:0000256" key="1">
    <source>
        <dbReference type="SAM" id="MobiDB-lite"/>
    </source>
</evidence>
<feature type="compositionally biased region" description="Acidic residues" evidence="1">
    <location>
        <begin position="226"/>
        <end position="238"/>
    </location>
</feature>
<feature type="compositionally biased region" description="Polar residues" evidence="1">
    <location>
        <begin position="568"/>
        <end position="580"/>
    </location>
</feature>
<proteinExistence type="predicted"/>
<accession>A0AAV0AHE0</accession>
<feature type="compositionally biased region" description="Basic and acidic residues" evidence="1">
    <location>
        <begin position="585"/>
        <end position="599"/>
    </location>
</feature>
<reference evidence="2" key="1">
    <citation type="submission" date="2022-06" db="EMBL/GenBank/DDBJ databases">
        <authorList>
            <consortium name="SYNGENTA / RWTH Aachen University"/>
        </authorList>
    </citation>
    <scope>NUCLEOTIDE SEQUENCE</scope>
</reference>
<protein>
    <recommendedName>
        <fullName evidence="4">PHD-type domain-containing protein</fullName>
    </recommendedName>
</protein>
<feature type="compositionally biased region" description="Low complexity" evidence="1">
    <location>
        <begin position="188"/>
        <end position="199"/>
    </location>
</feature>
<evidence type="ECO:0008006" key="4">
    <source>
        <dbReference type="Google" id="ProtNLM"/>
    </source>
</evidence>
<comment type="caution">
    <text evidence="2">The sequence shown here is derived from an EMBL/GenBank/DDBJ whole genome shotgun (WGS) entry which is preliminary data.</text>
</comment>
<feature type="compositionally biased region" description="Basic and acidic residues" evidence="1">
    <location>
        <begin position="639"/>
        <end position="649"/>
    </location>
</feature>
<dbReference type="Gene3D" id="3.30.40.10">
    <property type="entry name" value="Zinc/RING finger domain, C3HC4 (zinc finger)"/>
    <property type="match status" value="1"/>
</dbReference>
<feature type="compositionally biased region" description="Low complexity" evidence="1">
    <location>
        <begin position="74"/>
        <end position="85"/>
    </location>
</feature>
<feature type="compositionally biased region" description="Basic and acidic residues" evidence="1">
    <location>
        <begin position="784"/>
        <end position="797"/>
    </location>
</feature>
<feature type="region of interest" description="Disordered" evidence="1">
    <location>
        <begin position="59"/>
        <end position="94"/>
    </location>
</feature>
<keyword evidence="3" id="KW-1185">Reference proteome</keyword>
<organism evidence="2 3">
    <name type="scientific">Phakopsora pachyrhizi</name>
    <name type="common">Asian soybean rust disease fungus</name>
    <dbReference type="NCBI Taxonomy" id="170000"/>
    <lineage>
        <taxon>Eukaryota</taxon>
        <taxon>Fungi</taxon>
        <taxon>Dikarya</taxon>
        <taxon>Basidiomycota</taxon>
        <taxon>Pucciniomycotina</taxon>
        <taxon>Pucciniomycetes</taxon>
        <taxon>Pucciniales</taxon>
        <taxon>Phakopsoraceae</taxon>
        <taxon>Phakopsora</taxon>
    </lineage>
</organism>
<feature type="region of interest" description="Disordered" evidence="1">
    <location>
        <begin position="388"/>
        <end position="408"/>
    </location>
</feature>
<evidence type="ECO:0000313" key="3">
    <source>
        <dbReference type="Proteomes" id="UP001153365"/>
    </source>
</evidence>
<evidence type="ECO:0000313" key="2">
    <source>
        <dbReference type="EMBL" id="CAH7667182.1"/>
    </source>
</evidence>
<feature type="region of interest" description="Disordered" evidence="1">
    <location>
        <begin position="442"/>
        <end position="468"/>
    </location>
</feature>
<feature type="compositionally biased region" description="Low complexity" evidence="1">
    <location>
        <begin position="659"/>
        <end position="679"/>
    </location>
</feature>
<feature type="compositionally biased region" description="Basic residues" evidence="1">
    <location>
        <begin position="174"/>
        <end position="186"/>
    </location>
</feature>
<feature type="region of interest" description="Disordered" evidence="1">
    <location>
        <begin position="750"/>
        <end position="797"/>
    </location>
</feature>
<sequence length="826" mass="92473">MTVETARVCIAVFPAYHPQISTCGFWLRLGVDCQLAINPERLPGPRGSLVGGRIGCSAVSKRGPRTRGRSNRGSLSAATSSELLEPVPSDDSTAIPVRKSRQLSSNHKVEKILSQLKESDLKHVPNLLRSFKSKKSETLASGEDDKSNFSRSKSLAKPTSALEVMSSDSDSPNLRRRSKRQKKHYQRSSLSSTSDQTQLNPKNFHRSTRSSQSCPKYNFRTHISSEEEEEEDELEESGSDCSKQKKNRKNQRYVMSEESDESEYKSGRSRSQNRSKAVARKGFSPEGRKPRSEHHLDCTKCGIEFQPGLVSAWIKADKNQKSKVRTGSLLDCFLSLEEVYAQGCWLECSDCSSSYHFGCLPADMKKDIAAQHKAERLSIMEQLEKNRENNPGKIINPSEIPPERKERQPDLKHVTKCPMCFKSNGALCMKCGNNSDLKHQTTNALLSSPGSPPQESMGKLPSNSPVYANKKVTVSTEKEDEAEVDELEKDLVSKDSEGQTLLFQCISCRRVAHYSCLPLSGEDYPTDLDKIAEYWQRDWSCADCNELSNIELENILAWRRPTIKKTSHTTLPSAPEQSILGSLHDSPRGRDNNKTRSDVKLSSWKHPFEEAEYLFNSSQDAIEISSEDHPPSRFKGWNRTKEYTDRAERSNMSIKDCETLSTSTSSSYSNSRTNSISTTDYDDEENDVSIELLRNNDHQALNSENNEQLNQDRSKNSLDKLGSYLTETRASSEKGGLSMDALQDRAEPTVCDTPSTEVTPVNTAFSPSTTRKSSSFENQTFSEQSKDTSKDITSKYGADHAPGKKWKTIATRVIWSLVMVCGFIGL</sequence>
<feature type="compositionally biased region" description="Basic residues" evidence="1">
    <location>
        <begin position="267"/>
        <end position="279"/>
    </location>
</feature>
<dbReference type="Proteomes" id="UP001153365">
    <property type="component" value="Unassembled WGS sequence"/>
</dbReference>
<dbReference type="AlphaFoldDB" id="A0AAV0AHE0"/>
<dbReference type="InterPro" id="IPR013083">
    <property type="entry name" value="Znf_RING/FYVE/PHD"/>
</dbReference>
<dbReference type="EMBL" id="CALTRL010000210">
    <property type="protein sequence ID" value="CAH7667182.1"/>
    <property type="molecule type" value="Genomic_DNA"/>
</dbReference>
<name>A0AAV0AHE0_PHAPC</name>
<feature type="region of interest" description="Disordered" evidence="1">
    <location>
        <begin position="567"/>
        <end position="600"/>
    </location>
</feature>
<feature type="region of interest" description="Disordered" evidence="1">
    <location>
        <begin position="135"/>
        <end position="294"/>
    </location>
</feature>
<feature type="region of interest" description="Disordered" evidence="1">
    <location>
        <begin position="625"/>
        <end position="683"/>
    </location>
</feature>
<feature type="compositionally biased region" description="Polar residues" evidence="1">
    <location>
        <begin position="752"/>
        <end position="783"/>
    </location>
</feature>